<dbReference type="RefSeq" id="XP_064708843.1">
    <property type="nucleotide sequence ID" value="XM_064855254.1"/>
</dbReference>
<comment type="caution">
    <text evidence="2">The sequence shown here is derived from an EMBL/GenBank/DDBJ whole genome shotgun (WGS) entry which is preliminary data.</text>
</comment>
<sequence>MNVSLITACLPSLGRMMWELWALGSGLRTTWGSKDVEGRDFGHELGLEKGSGQSKEKAPSDTRIQVQVRRVNSFDSGTTIVIARQKTLPALPRRTTSRFRPVRKQDHHYRRPVSTEPVHTNPEYIPSMHFAALGIPSPNTITHRAQLEEAVNKQPDFPFPSQALIATHRHHDESLPPYAHYTPSPHQQPTLPRISGSDYNEDASSIDIDSYYLMNNTAPYDASRTEIVLQSMIDELKSQNNSIYSCPHRAESSIYSEQRLHNSVYSAQIRNEGGWI</sequence>
<evidence type="ECO:0000313" key="2">
    <source>
        <dbReference type="EMBL" id="KAK5057725.1"/>
    </source>
</evidence>
<keyword evidence="3" id="KW-1185">Reference proteome</keyword>
<name>A0AAV9NID7_9EURO</name>
<protein>
    <submittedName>
        <fullName evidence="2">Uncharacterized protein</fullName>
    </submittedName>
</protein>
<evidence type="ECO:0000313" key="3">
    <source>
        <dbReference type="Proteomes" id="UP001358417"/>
    </source>
</evidence>
<feature type="region of interest" description="Disordered" evidence="1">
    <location>
        <begin position="42"/>
        <end position="61"/>
    </location>
</feature>
<reference evidence="2 3" key="1">
    <citation type="submission" date="2023-08" db="EMBL/GenBank/DDBJ databases">
        <title>Black Yeasts Isolated from many extreme environments.</title>
        <authorList>
            <person name="Coleine C."/>
            <person name="Stajich J.E."/>
            <person name="Selbmann L."/>
        </authorList>
    </citation>
    <scope>NUCLEOTIDE SEQUENCE [LARGE SCALE GENOMIC DNA]</scope>
    <source>
        <strain evidence="2 3">CCFEE 5792</strain>
    </source>
</reference>
<dbReference type="Proteomes" id="UP001358417">
    <property type="component" value="Unassembled WGS sequence"/>
</dbReference>
<proteinExistence type="predicted"/>
<dbReference type="EMBL" id="JAVRRD010000006">
    <property type="protein sequence ID" value="KAK5057725.1"/>
    <property type="molecule type" value="Genomic_DNA"/>
</dbReference>
<evidence type="ECO:0000256" key="1">
    <source>
        <dbReference type="SAM" id="MobiDB-lite"/>
    </source>
</evidence>
<gene>
    <name evidence="2" type="ORF">LTR84_011726</name>
</gene>
<organism evidence="2 3">
    <name type="scientific">Exophiala bonariae</name>
    <dbReference type="NCBI Taxonomy" id="1690606"/>
    <lineage>
        <taxon>Eukaryota</taxon>
        <taxon>Fungi</taxon>
        <taxon>Dikarya</taxon>
        <taxon>Ascomycota</taxon>
        <taxon>Pezizomycotina</taxon>
        <taxon>Eurotiomycetes</taxon>
        <taxon>Chaetothyriomycetidae</taxon>
        <taxon>Chaetothyriales</taxon>
        <taxon>Herpotrichiellaceae</taxon>
        <taxon>Exophiala</taxon>
    </lineage>
</organism>
<dbReference type="AlphaFoldDB" id="A0AAV9NID7"/>
<dbReference type="GeneID" id="89979876"/>
<feature type="region of interest" description="Disordered" evidence="1">
    <location>
        <begin position="179"/>
        <end position="199"/>
    </location>
</feature>
<accession>A0AAV9NID7</accession>